<dbReference type="InterPro" id="IPR035965">
    <property type="entry name" value="PAS-like_dom_sf"/>
</dbReference>
<dbReference type="GO" id="GO:0006355">
    <property type="term" value="P:regulation of DNA-templated transcription"/>
    <property type="evidence" value="ECO:0007669"/>
    <property type="project" value="InterPro"/>
</dbReference>
<dbReference type="SUPFAM" id="SSF55781">
    <property type="entry name" value="GAF domain-like"/>
    <property type="match status" value="1"/>
</dbReference>
<dbReference type="PANTHER" id="PTHR32071">
    <property type="entry name" value="TRANSCRIPTIONAL REGULATORY PROTEIN"/>
    <property type="match status" value="1"/>
</dbReference>
<evidence type="ECO:0000256" key="6">
    <source>
        <dbReference type="SAM" id="MobiDB-lite"/>
    </source>
</evidence>
<reference evidence="8" key="1">
    <citation type="journal article" name="DNA Res.">
        <title>The physiological potential of anammox bacteria as revealed by their core genome structure.</title>
        <authorList>
            <person name="Okubo T."/>
            <person name="Toyoda A."/>
            <person name="Fukuhara K."/>
            <person name="Uchiyama I."/>
            <person name="Harigaya Y."/>
            <person name="Kuroiwa M."/>
            <person name="Suzuki T."/>
            <person name="Murakami Y."/>
            <person name="Suwa Y."/>
            <person name="Takami H."/>
        </authorList>
    </citation>
    <scope>NUCLEOTIDE SEQUENCE</scope>
    <source>
        <strain evidence="8">317325-3</strain>
    </source>
</reference>
<proteinExistence type="predicted"/>
<dbReference type="SUPFAM" id="SSF52540">
    <property type="entry name" value="P-loop containing nucleoside triphosphate hydrolases"/>
    <property type="match status" value="1"/>
</dbReference>
<feature type="region of interest" description="Disordered" evidence="6">
    <location>
        <begin position="563"/>
        <end position="591"/>
    </location>
</feature>
<dbReference type="Pfam" id="PF00158">
    <property type="entry name" value="Sigma54_activat"/>
    <property type="match status" value="1"/>
</dbReference>
<dbReference type="SUPFAM" id="SSF46689">
    <property type="entry name" value="Homeodomain-like"/>
    <property type="match status" value="1"/>
</dbReference>
<keyword evidence="4" id="KW-0238">DNA-binding</keyword>
<keyword evidence="1" id="KW-0547">Nucleotide-binding</keyword>
<keyword evidence="3" id="KW-0805">Transcription regulation</keyword>
<accession>A0A809RQF7</accession>
<dbReference type="InterPro" id="IPR002078">
    <property type="entry name" value="Sigma_54_int"/>
</dbReference>
<dbReference type="PANTHER" id="PTHR32071:SF77">
    <property type="entry name" value="TRANSCRIPTIONAL REGULATORY PROTEIN"/>
    <property type="match status" value="1"/>
</dbReference>
<dbReference type="InterPro" id="IPR009057">
    <property type="entry name" value="Homeodomain-like_sf"/>
</dbReference>
<evidence type="ECO:0000256" key="3">
    <source>
        <dbReference type="ARBA" id="ARBA00023015"/>
    </source>
</evidence>
<dbReference type="InterPro" id="IPR027417">
    <property type="entry name" value="P-loop_NTPase"/>
</dbReference>
<dbReference type="PROSITE" id="PS00676">
    <property type="entry name" value="SIGMA54_INTERACT_2"/>
    <property type="match status" value="1"/>
</dbReference>
<evidence type="ECO:0000256" key="5">
    <source>
        <dbReference type="ARBA" id="ARBA00023163"/>
    </source>
</evidence>
<dbReference type="Pfam" id="PF02954">
    <property type="entry name" value="HTH_8"/>
    <property type="match status" value="1"/>
</dbReference>
<feature type="domain" description="Sigma-54 factor interaction" evidence="7">
    <location>
        <begin position="337"/>
        <end position="548"/>
    </location>
</feature>
<dbReference type="EMBL" id="AP021857">
    <property type="protein sequence ID" value="BBO21862.1"/>
    <property type="molecule type" value="Genomic_DNA"/>
</dbReference>
<evidence type="ECO:0000256" key="1">
    <source>
        <dbReference type="ARBA" id="ARBA00022741"/>
    </source>
</evidence>
<dbReference type="GO" id="GO:0043565">
    <property type="term" value="F:sequence-specific DNA binding"/>
    <property type="evidence" value="ECO:0007669"/>
    <property type="project" value="InterPro"/>
</dbReference>
<dbReference type="InterPro" id="IPR058031">
    <property type="entry name" value="AAA_lid_NorR"/>
</dbReference>
<dbReference type="InterPro" id="IPR003018">
    <property type="entry name" value="GAF"/>
</dbReference>
<dbReference type="AlphaFoldDB" id="A0A809RQF7"/>
<dbReference type="CDD" id="cd00009">
    <property type="entry name" value="AAA"/>
    <property type="match status" value="1"/>
</dbReference>
<sequence length="643" mass="69433">MVDLAARRHADFIMRAVGEGLPGQAGFVARSWQRCVSDHKLNPAGAFALAGLSREKLEECKARNGHLLASARSEALSLYRQLPDRDTLVVIADAGGTVLETLGDGIFVRQAARIGMCPGSDWSERACGTNGIGTALAERRPLVVNRGEHFFPSLTGLSCCAAPIFDERDALVGVLDVTSESDLGAEHFRMLIGMSANTIENRLFEARHEHLQLVRLHSRRELLHTFHEGLIALDGDGRVAAANRSAMLHLGCAARAGLIGRDVRDVLETGLDALLGRAAESAGYPLPLTAAGGRSLFVHLKPPRRGTAVRRAEARMPGPEAAPRNWGDAGIERDFARAAMVYEKGIYVLLQGETGCGKEVFARALHEAGTRASGPFVAVNCAALPDTLIESELFGYRGGAFTGASREGRRGRILAADKGTLLLDEIGDMPLPLQARLLRVLEGREVTPLGGETAVKVDVRVVCATHRDLQQMVAEGSFRRDLYFRLAGFAVTLPPLRLRGGRAELIRAMLRELTPDATLEPAALACLAAWHWPGNLRQLRNVLETAGALAAESAIGLADLPPELRAQDGRGAPPEMREAPPAPGEAAAAGEDGALSCLERAAREAMQQLLERHRWNITRVANELGVSRNTVYRKVERYRLSRD</sequence>
<dbReference type="Gene3D" id="3.30.450.40">
    <property type="match status" value="1"/>
</dbReference>
<gene>
    <name evidence="8" type="ORF">DSYM_25610</name>
</gene>
<evidence type="ECO:0000256" key="2">
    <source>
        <dbReference type="ARBA" id="ARBA00022840"/>
    </source>
</evidence>
<dbReference type="PROSITE" id="PS00688">
    <property type="entry name" value="SIGMA54_INTERACT_3"/>
    <property type="match status" value="1"/>
</dbReference>
<dbReference type="InterPro" id="IPR025943">
    <property type="entry name" value="Sigma_54_int_dom_ATP-bd_2"/>
</dbReference>
<dbReference type="InterPro" id="IPR002197">
    <property type="entry name" value="HTH_Fis"/>
</dbReference>
<evidence type="ECO:0000259" key="7">
    <source>
        <dbReference type="PROSITE" id="PS50045"/>
    </source>
</evidence>
<dbReference type="InterPro" id="IPR025944">
    <property type="entry name" value="Sigma_54_int_dom_CS"/>
</dbReference>
<keyword evidence="2" id="KW-0067">ATP-binding</keyword>
<dbReference type="Gene3D" id="3.40.50.300">
    <property type="entry name" value="P-loop containing nucleotide triphosphate hydrolases"/>
    <property type="match status" value="1"/>
</dbReference>
<dbReference type="Proteomes" id="UP000662914">
    <property type="component" value="Chromosome"/>
</dbReference>
<dbReference type="Gene3D" id="1.10.10.60">
    <property type="entry name" value="Homeodomain-like"/>
    <property type="match status" value="1"/>
</dbReference>
<dbReference type="Gene3D" id="1.10.8.60">
    <property type="match status" value="1"/>
</dbReference>
<dbReference type="SMART" id="SM00382">
    <property type="entry name" value="AAA"/>
    <property type="match status" value="1"/>
</dbReference>
<organism evidence="8 9">
    <name type="scientific">Candidatus Desulfobacillus denitrificans</name>
    <dbReference type="NCBI Taxonomy" id="2608985"/>
    <lineage>
        <taxon>Bacteria</taxon>
        <taxon>Pseudomonadati</taxon>
        <taxon>Pseudomonadota</taxon>
        <taxon>Betaproteobacteria</taxon>
        <taxon>Candidatus Desulfobacillus</taxon>
    </lineage>
</organism>
<protein>
    <submittedName>
        <fullName evidence="8">Transcriptional regulator of acetoin/glycerol metabolism</fullName>
    </submittedName>
</protein>
<dbReference type="Pfam" id="PF01590">
    <property type="entry name" value="GAF"/>
    <property type="match status" value="1"/>
</dbReference>
<dbReference type="GO" id="GO:0005524">
    <property type="term" value="F:ATP binding"/>
    <property type="evidence" value="ECO:0007669"/>
    <property type="project" value="UniProtKB-KW"/>
</dbReference>
<dbReference type="KEGG" id="ddz:DSYM_25610"/>
<evidence type="ECO:0000313" key="9">
    <source>
        <dbReference type="Proteomes" id="UP000662914"/>
    </source>
</evidence>
<dbReference type="PROSITE" id="PS50045">
    <property type="entry name" value="SIGMA54_INTERACT_4"/>
    <property type="match status" value="1"/>
</dbReference>
<dbReference type="InterPro" id="IPR029016">
    <property type="entry name" value="GAF-like_dom_sf"/>
</dbReference>
<dbReference type="Pfam" id="PF25601">
    <property type="entry name" value="AAA_lid_14"/>
    <property type="match status" value="1"/>
</dbReference>
<dbReference type="InterPro" id="IPR003593">
    <property type="entry name" value="AAA+_ATPase"/>
</dbReference>
<name>A0A809RQF7_9PROT</name>
<evidence type="ECO:0000313" key="8">
    <source>
        <dbReference type="EMBL" id="BBO21862.1"/>
    </source>
</evidence>
<evidence type="ECO:0000256" key="4">
    <source>
        <dbReference type="ARBA" id="ARBA00023125"/>
    </source>
</evidence>
<dbReference type="PRINTS" id="PR01590">
    <property type="entry name" value="HTHFIS"/>
</dbReference>
<dbReference type="SUPFAM" id="SSF55785">
    <property type="entry name" value="PYP-like sensor domain (PAS domain)"/>
    <property type="match status" value="1"/>
</dbReference>
<keyword evidence="5" id="KW-0804">Transcription</keyword>
<dbReference type="FunFam" id="3.40.50.300:FF:000006">
    <property type="entry name" value="DNA-binding transcriptional regulator NtrC"/>
    <property type="match status" value="1"/>
</dbReference>